<dbReference type="Pfam" id="PF00749">
    <property type="entry name" value="tRNA-synt_1c"/>
    <property type="match status" value="1"/>
</dbReference>
<keyword evidence="7 10" id="KW-0067">ATP-binding</keyword>
<evidence type="ECO:0000259" key="11">
    <source>
        <dbReference type="Pfam" id="PF00749"/>
    </source>
</evidence>
<dbReference type="GO" id="GO:0004818">
    <property type="term" value="F:glutamate-tRNA ligase activity"/>
    <property type="evidence" value="ECO:0007669"/>
    <property type="project" value="UniProtKB-UniRule"/>
</dbReference>
<evidence type="ECO:0000256" key="2">
    <source>
        <dbReference type="ARBA" id="ARBA00007894"/>
    </source>
</evidence>
<dbReference type="Proteomes" id="UP000063964">
    <property type="component" value="Chromosome"/>
</dbReference>
<dbReference type="InterPro" id="IPR045462">
    <property type="entry name" value="aa-tRNA-synth_I_cd-bd"/>
</dbReference>
<dbReference type="InterPro" id="IPR049940">
    <property type="entry name" value="GluQ/Sye"/>
</dbReference>
<comment type="catalytic activity">
    <reaction evidence="10">
        <text>tRNA(Glu) + L-glutamate + ATP = L-glutamyl-tRNA(Glu) + AMP + diphosphate</text>
        <dbReference type="Rhea" id="RHEA:23540"/>
        <dbReference type="Rhea" id="RHEA-COMP:9663"/>
        <dbReference type="Rhea" id="RHEA-COMP:9680"/>
        <dbReference type="ChEBI" id="CHEBI:29985"/>
        <dbReference type="ChEBI" id="CHEBI:30616"/>
        <dbReference type="ChEBI" id="CHEBI:33019"/>
        <dbReference type="ChEBI" id="CHEBI:78442"/>
        <dbReference type="ChEBI" id="CHEBI:78520"/>
        <dbReference type="ChEBI" id="CHEBI:456215"/>
        <dbReference type="EC" id="6.1.1.17"/>
    </reaction>
</comment>
<dbReference type="FunFam" id="3.40.50.620:FF:000007">
    <property type="entry name" value="Glutamate--tRNA ligase"/>
    <property type="match status" value="1"/>
</dbReference>
<evidence type="ECO:0000256" key="6">
    <source>
        <dbReference type="ARBA" id="ARBA00022741"/>
    </source>
</evidence>
<comment type="function">
    <text evidence="10">Catalyzes the attachment of glutamate to tRNA(Glu) in a two-step reaction: glutamate is first activated by ATP to form Glu-AMP and then transferred to the acceptor end of tRNA(Glu).</text>
</comment>
<feature type="domain" description="Aminoacyl-tRNA synthetase class I anticodon-binding" evidence="12">
    <location>
        <begin position="326"/>
        <end position="460"/>
    </location>
</feature>
<evidence type="ECO:0000256" key="4">
    <source>
        <dbReference type="ARBA" id="ARBA00022490"/>
    </source>
</evidence>
<feature type="binding site" evidence="10">
    <location>
        <position position="99"/>
    </location>
    <ligand>
        <name>Zn(2+)</name>
        <dbReference type="ChEBI" id="CHEBI:29105"/>
    </ligand>
</feature>
<evidence type="ECO:0000259" key="12">
    <source>
        <dbReference type="Pfam" id="PF19269"/>
    </source>
</evidence>
<evidence type="ECO:0000256" key="3">
    <source>
        <dbReference type="ARBA" id="ARBA00011245"/>
    </source>
</evidence>
<dbReference type="InterPro" id="IPR000924">
    <property type="entry name" value="Glu/Gln-tRNA-synth"/>
</dbReference>
<keyword evidence="14" id="KW-1185">Reference proteome</keyword>
<dbReference type="Gene3D" id="1.10.10.350">
    <property type="match status" value="1"/>
</dbReference>
<comment type="subunit">
    <text evidence="3 10">Monomer.</text>
</comment>
<dbReference type="RefSeq" id="WP_066603694.1">
    <property type="nucleotide sequence ID" value="NZ_CP014230.1"/>
</dbReference>
<protein>
    <recommendedName>
        <fullName evidence="10">Glutamate--tRNA ligase</fullName>
        <ecNumber evidence="10">6.1.1.17</ecNumber>
    </recommendedName>
    <alternativeName>
        <fullName evidence="10">Glutamyl-tRNA synthetase</fullName>
        <shortName evidence="10">GluRS</shortName>
    </alternativeName>
</protein>
<organism evidence="13 14">
    <name type="scientific">Desulfomicrobium orale DSM 12838</name>
    <dbReference type="NCBI Taxonomy" id="888061"/>
    <lineage>
        <taxon>Bacteria</taxon>
        <taxon>Pseudomonadati</taxon>
        <taxon>Thermodesulfobacteriota</taxon>
        <taxon>Desulfovibrionia</taxon>
        <taxon>Desulfovibrionales</taxon>
        <taxon>Desulfomicrobiaceae</taxon>
        <taxon>Desulfomicrobium</taxon>
    </lineage>
</organism>
<keyword evidence="8 10" id="KW-0648">Protein biosynthesis</keyword>
<keyword evidence="5 10" id="KW-0436">Ligase</keyword>
<proteinExistence type="inferred from homology"/>
<dbReference type="InterPro" id="IPR033910">
    <property type="entry name" value="GluRS_core"/>
</dbReference>
<feature type="binding site" evidence="10">
    <location>
        <position position="128"/>
    </location>
    <ligand>
        <name>Zn(2+)</name>
        <dbReference type="ChEBI" id="CHEBI:29105"/>
    </ligand>
</feature>
<dbReference type="InterPro" id="IPR014729">
    <property type="entry name" value="Rossmann-like_a/b/a_fold"/>
</dbReference>
<keyword evidence="9 10" id="KW-0030">Aminoacyl-tRNA synthetase</keyword>
<dbReference type="GO" id="GO:0005829">
    <property type="term" value="C:cytosol"/>
    <property type="evidence" value="ECO:0007669"/>
    <property type="project" value="TreeGrafter"/>
</dbReference>
<keyword evidence="6 10" id="KW-0547">Nucleotide-binding</keyword>
<gene>
    <name evidence="10" type="primary">gltX</name>
    <name evidence="13" type="ORF">AXF15_04135</name>
</gene>
<feature type="domain" description="Glutamyl/glutaminyl-tRNA synthetase class Ib catalytic" evidence="11">
    <location>
        <begin position="3"/>
        <end position="304"/>
    </location>
</feature>
<reference evidence="14" key="1">
    <citation type="submission" date="2016-02" db="EMBL/GenBank/DDBJ databases">
        <authorList>
            <person name="Holder M.E."/>
            <person name="Ajami N.J."/>
            <person name="Petrosino J.F."/>
        </authorList>
    </citation>
    <scope>NUCLEOTIDE SEQUENCE [LARGE SCALE GENOMIC DNA]</scope>
    <source>
        <strain evidence="14">DSM 12838</strain>
    </source>
</reference>
<dbReference type="PROSITE" id="PS00178">
    <property type="entry name" value="AA_TRNA_LIGASE_I"/>
    <property type="match status" value="1"/>
</dbReference>
<accession>A0A0X8JPA0</accession>
<dbReference type="CDD" id="cd00808">
    <property type="entry name" value="GluRS_core"/>
    <property type="match status" value="1"/>
</dbReference>
<dbReference type="GO" id="GO:0008270">
    <property type="term" value="F:zinc ion binding"/>
    <property type="evidence" value="ECO:0007669"/>
    <property type="project" value="UniProtKB-UniRule"/>
</dbReference>
<dbReference type="NCBIfam" id="TIGR00464">
    <property type="entry name" value="gltX_bact"/>
    <property type="match status" value="1"/>
</dbReference>
<dbReference type="AlphaFoldDB" id="A0A0X8JPA0"/>
<dbReference type="InterPro" id="IPR020751">
    <property type="entry name" value="aa-tRNA-synth_I_codon-bd_sub2"/>
</dbReference>
<dbReference type="PANTHER" id="PTHR43311">
    <property type="entry name" value="GLUTAMATE--TRNA LIGASE"/>
    <property type="match status" value="1"/>
</dbReference>
<dbReference type="Gene3D" id="3.40.50.620">
    <property type="entry name" value="HUPs"/>
    <property type="match status" value="1"/>
</dbReference>
<evidence type="ECO:0000256" key="9">
    <source>
        <dbReference type="ARBA" id="ARBA00023146"/>
    </source>
</evidence>
<feature type="binding site" evidence="10">
    <location>
        <position position="239"/>
    </location>
    <ligand>
        <name>ATP</name>
        <dbReference type="ChEBI" id="CHEBI:30616"/>
    </ligand>
</feature>
<evidence type="ECO:0000313" key="14">
    <source>
        <dbReference type="Proteomes" id="UP000063964"/>
    </source>
</evidence>
<dbReference type="PRINTS" id="PR00987">
    <property type="entry name" value="TRNASYNTHGLU"/>
</dbReference>
<feature type="short sequence motif" description="'KMSKS' region" evidence="10">
    <location>
        <begin position="236"/>
        <end position="240"/>
    </location>
</feature>
<keyword evidence="10" id="KW-0862">Zinc</keyword>
<dbReference type="GO" id="GO:0006424">
    <property type="term" value="P:glutamyl-tRNA aminoacylation"/>
    <property type="evidence" value="ECO:0007669"/>
    <property type="project" value="UniProtKB-UniRule"/>
</dbReference>
<evidence type="ECO:0000256" key="10">
    <source>
        <dbReference type="HAMAP-Rule" id="MF_00022"/>
    </source>
</evidence>
<name>A0A0X8JPA0_9BACT</name>
<sequence>MTKIVTRFPPSPTGYLHIGGARTALFNYLYAHQNGGTFVLRIEDTDQARSTQDMTDAILDAMAWLGLDFDEGPFFQSQRGDLYNSYVDRLLETGKAYYCSCSADEVEAMREKARAEGRKPKYDGSCRERGLGPGPGRVVRFKTPLAGKVVFDDIIKGPIAWDVREMDDFVIRRADGSSIYHMAVVVDDALMGVTHVIRGDDHQNNTPKQILLYEALGFPLPRFGHVPMILGPDKKKMSKRHGATSVMVYKEQGYLPEAMLSYLSRLGWSHGDDELFTMGELLEKFSLEGLGKSASVFDVDKLNWTNSHFIKTADVPRLAGLLEEIVRSSTEFTPERSYLEAIVPLYQTRAKTLKEMAEQAAFFFYDAQALPYDAAAVEKFLTPEAREHLAALARRMEALAVFDQKNLEDMASAYLEETGLKFKALAQPIRVAITGGTTSPGLFETMHVLGRERTLARFVRAAEL</sequence>
<evidence type="ECO:0000256" key="5">
    <source>
        <dbReference type="ARBA" id="ARBA00022598"/>
    </source>
</evidence>
<comment type="cofactor">
    <cofactor evidence="10">
        <name>Zn(2+)</name>
        <dbReference type="ChEBI" id="CHEBI:29105"/>
    </cofactor>
    <text evidence="10">Binds 1 zinc ion per subunit.</text>
</comment>
<dbReference type="KEGG" id="doa:AXF15_04135"/>
<feature type="binding site" evidence="10">
    <location>
        <position position="101"/>
    </location>
    <ligand>
        <name>Zn(2+)</name>
        <dbReference type="ChEBI" id="CHEBI:29105"/>
    </ligand>
</feature>
<dbReference type="EMBL" id="CP014230">
    <property type="protein sequence ID" value="AMD92378.1"/>
    <property type="molecule type" value="Genomic_DNA"/>
</dbReference>
<keyword evidence="10" id="KW-0479">Metal-binding</keyword>
<feature type="short sequence motif" description="'HIGH' region" evidence="10">
    <location>
        <begin position="10"/>
        <end position="20"/>
    </location>
</feature>
<dbReference type="OrthoDB" id="9807503at2"/>
<dbReference type="InterPro" id="IPR004527">
    <property type="entry name" value="Glu-tRNA-ligase_bac/mito"/>
</dbReference>
<evidence type="ECO:0000256" key="8">
    <source>
        <dbReference type="ARBA" id="ARBA00022917"/>
    </source>
</evidence>
<comment type="similarity">
    <text evidence="2 10">Belongs to the class-I aminoacyl-tRNA synthetase family. Glutamate--tRNA ligase type 1 subfamily.</text>
</comment>
<feature type="binding site" evidence="10">
    <location>
        <position position="126"/>
    </location>
    <ligand>
        <name>Zn(2+)</name>
        <dbReference type="ChEBI" id="CHEBI:29105"/>
    </ligand>
</feature>
<evidence type="ECO:0000256" key="7">
    <source>
        <dbReference type="ARBA" id="ARBA00022840"/>
    </source>
</evidence>
<dbReference type="GO" id="GO:0005524">
    <property type="term" value="F:ATP binding"/>
    <property type="evidence" value="ECO:0007669"/>
    <property type="project" value="UniProtKB-UniRule"/>
</dbReference>
<dbReference type="EC" id="6.1.1.17" evidence="10"/>
<evidence type="ECO:0000256" key="1">
    <source>
        <dbReference type="ARBA" id="ARBA00004496"/>
    </source>
</evidence>
<dbReference type="STRING" id="888061.AXF15_04135"/>
<dbReference type="InterPro" id="IPR008925">
    <property type="entry name" value="aa_tRNA-synth_I_cd-bd_sf"/>
</dbReference>
<dbReference type="SUPFAM" id="SSF48163">
    <property type="entry name" value="An anticodon-binding domain of class I aminoacyl-tRNA synthetases"/>
    <property type="match status" value="1"/>
</dbReference>
<dbReference type="Pfam" id="PF19269">
    <property type="entry name" value="Anticodon_2"/>
    <property type="match status" value="1"/>
</dbReference>
<dbReference type="InterPro" id="IPR001412">
    <property type="entry name" value="aa-tRNA-synth_I_CS"/>
</dbReference>
<dbReference type="SUPFAM" id="SSF52374">
    <property type="entry name" value="Nucleotidylyl transferase"/>
    <property type="match status" value="1"/>
</dbReference>
<comment type="subcellular location">
    <subcellularLocation>
        <location evidence="1 10">Cytoplasm</location>
    </subcellularLocation>
</comment>
<evidence type="ECO:0000313" key="13">
    <source>
        <dbReference type="EMBL" id="AMD92378.1"/>
    </source>
</evidence>
<dbReference type="HAMAP" id="MF_00022">
    <property type="entry name" value="Glu_tRNA_synth_type1"/>
    <property type="match status" value="1"/>
</dbReference>
<keyword evidence="4 10" id="KW-0963">Cytoplasm</keyword>
<dbReference type="InterPro" id="IPR020058">
    <property type="entry name" value="Glu/Gln-tRNA-synth_Ib_cat-dom"/>
</dbReference>
<dbReference type="PANTHER" id="PTHR43311:SF2">
    <property type="entry name" value="GLUTAMATE--TRNA LIGASE, MITOCHONDRIAL-RELATED"/>
    <property type="match status" value="1"/>
</dbReference>
<dbReference type="GO" id="GO:0000049">
    <property type="term" value="F:tRNA binding"/>
    <property type="evidence" value="ECO:0007669"/>
    <property type="project" value="InterPro"/>
</dbReference>